<protein>
    <recommendedName>
        <fullName evidence="3">Endonuclease/exonuclease/phosphatase domain-containing protein</fullName>
    </recommendedName>
</protein>
<dbReference type="AlphaFoldDB" id="A0A6L2Q1P6"/>
<gene>
    <name evidence="1" type="ORF">Cfor_11018</name>
</gene>
<keyword evidence="2" id="KW-1185">Reference proteome</keyword>
<organism evidence="1 2">
    <name type="scientific">Coptotermes formosanus</name>
    <name type="common">Formosan subterranean termite</name>
    <dbReference type="NCBI Taxonomy" id="36987"/>
    <lineage>
        <taxon>Eukaryota</taxon>
        <taxon>Metazoa</taxon>
        <taxon>Ecdysozoa</taxon>
        <taxon>Arthropoda</taxon>
        <taxon>Hexapoda</taxon>
        <taxon>Insecta</taxon>
        <taxon>Pterygota</taxon>
        <taxon>Neoptera</taxon>
        <taxon>Polyneoptera</taxon>
        <taxon>Dictyoptera</taxon>
        <taxon>Blattodea</taxon>
        <taxon>Blattoidea</taxon>
        <taxon>Termitoidae</taxon>
        <taxon>Rhinotermitidae</taxon>
        <taxon>Coptotermes</taxon>
    </lineage>
</organism>
<proteinExistence type="predicted"/>
<dbReference type="OrthoDB" id="6627613at2759"/>
<reference evidence="2" key="1">
    <citation type="submission" date="2020-01" db="EMBL/GenBank/DDBJ databases">
        <title>Draft genome sequence of the Termite Coptotermes fromosanus.</title>
        <authorList>
            <person name="Itakura S."/>
            <person name="Yosikawa Y."/>
            <person name="Umezawa K."/>
        </authorList>
    </citation>
    <scope>NUCLEOTIDE SEQUENCE [LARGE SCALE GENOMIC DNA]</scope>
</reference>
<evidence type="ECO:0008006" key="3">
    <source>
        <dbReference type="Google" id="ProtNLM"/>
    </source>
</evidence>
<comment type="caution">
    <text evidence="1">The sequence shown here is derived from an EMBL/GenBank/DDBJ whole genome shotgun (WGS) entry which is preliminary data.</text>
</comment>
<dbReference type="EMBL" id="BLKM01006263">
    <property type="protein sequence ID" value="GFG36685.1"/>
    <property type="molecule type" value="Genomic_DNA"/>
</dbReference>
<evidence type="ECO:0000313" key="1">
    <source>
        <dbReference type="EMBL" id="GFG36685.1"/>
    </source>
</evidence>
<dbReference type="InParanoid" id="A0A6L2Q1P6"/>
<sequence length="71" mass="8115">MLKPGRMKEIGKAKVDIVAVQETRWQGQGRIDKDFSLFYSGPKERMRQYGTGFIINAKMGKSFLSFEPLSD</sequence>
<evidence type="ECO:0000313" key="2">
    <source>
        <dbReference type="Proteomes" id="UP000502823"/>
    </source>
</evidence>
<accession>A0A6L2Q1P6</accession>
<name>A0A6L2Q1P6_COPFO</name>
<dbReference type="Proteomes" id="UP000502823">
    <property type="component" value="Unassembled WGS sequence"/>
</dbReference>